<dbReference type="EMBL" id="VSSQ01104715">
    <property type="protein sequence ID" value="MPN45090.1"/>
    <property type="molecule type" value="Genomic_DNA"/>
</dbReference>
<dbReference type="AlphaFoldDB" id="A0A645I1Q7"/>
<protein>
    <submittedName>
        <fullName evidence="1">Uncharacterized protein</fullName>
    </submittedName>
</protein>
<proteinExistence type="predicted"/>
<sequence>MLPGEIVFAAQEAVAIRQHLQHTFCISAISGLEDFGNGGITRAVIFVEIAFRIALAESAIAFKPALLCAIVRGVESRLESLLPKVGLLVIILLLIGV</sequence>
<evidence type="ECO:0000313" key="1">
    <source>
        <dbReference type="EMBL" id="MPN45090.1"/>
    </source>
</evidence>
<organism evidence="1">
    <name type="scientific">bioreactor metagenome</name>
    <dbReference type="NCBI Taxonomy" id="1076179"/>
    <lineage>
        <taxon>unclassified sequences</taxon>
        <taxon>metagenomes</taxon>
        <taxon>ecological metagenomes</taxon>
    </lineage>
</organism>
<gene>
    <name evidence="1" type="ORF">SDC9_192657</name>
</gene>
<accession>A0A645I1Q7</accession>
<name>A0A645I1Q7_9ZZZZ</name>
<reference evidence="1" key="1">
    <citation type="submission" date="2019-08" db="EMBL/GenBank/DDBJ databases">
        <authorList>
            <person name="Kucharzyk K."/>
            <person name="Murdoch R.W."/>
            <person name="Higgins S."/>
            <person name="Loffler F."/>
        </authorList>
    </citation>
    <scope>NUCLEOTIDE SEQUENCE</scope>
</reference>
<comment type="caution">
    <text evidence="1">The sequence shown here is derived from an EMBL/GenBank/DDBJ whole genome shotgun (WGS) entry which is preliminary data.</text>
</comment>